<dbReference type="Pfam" id="PF03372">
    <property type="entry name" value="Exo_endo_phos"/>
    <property type="match status" value="1"/>
</dbReference>
<dbReference type="EMBL" id="JANPWB010000012">
    <property type="protein sequence ID" value="KAJ1115075.1"/>
    <property type="molecule type" value="Genomic_DNA"/>
</dbReference>
<reference evidence="3" key="1">
    <citation type="journal article" date="2022" name="bioRxiv">
        <title>Sequencing and chromosome-scale assembly of the giantPleurodeles waltlgenome.</title>
        <authorList>
            <person name="Brown T."/>
            <person name="Elewa A."/>
            <person name="Iarovenko S."/>
            <person name="Subramanian E."/>
            <person name="Araus A.J."/>
            <person name="Petzold A."/>
            <person name="Susuki M."/>
            <person name="Suzuki K.-i.T."/>
            <person name="Hayashi T."/>
            <person name="Toyoda A."/>
            <person name="Oliveira C."/>
            <person name="Osipova E."/>
            <person name="Leigh N.D."/>
            <person name="Simon A."/>
            <person name="Yun M.H."/>
        </authorList>
    </citation>
    <scope>NUCLEOTIDE SEQUENCE</scope>
    <source>
        <strain evidence="3">20211129_DDA</strain>
        <tissue evidence="3">Liver</tissue>
    </source>
</reference>
<evidence type="ECO:0000256" key="1">
    <source>
        <dbReference type="SAM" id="MobiDB-lite"/>
    </source>
</evidence>
<sequence>METWMNASSAPDITIAISDGYKITRRDRTNRVGGGIAIVHKNTIRITTCTDDTLSTEEHLHFQFHTNPNTILRGTLIYRPPGPQHQFCDSIADLISRHALDSADYILLGDLNFHLENNNDSNSTTLIDILTSLGSDSSSLHQHTPPSTRWTPSSPLAPTSPSATPANSLGPTTAASTSPSGNPPRTSAPNRSPATTVAKSAETS</sequence>
<feature type="compositionally biased region" description="Polar residues" evidence="1">
    <location>
        <begin position="170"/>
        <end position="204"/>
    </location>
</feature>
<protein>
    <recommendedName>
        <fullName evidence="2">Endonuclease/exonuclease/phosphatase domain-containing protein</fullName>
    </recommendedName>
</protein>
<evidence type="ECO:0000313" key="4">
    <source>
        <dbReference type="Proteomes" id="UP001066276"/>
    </source>
</evidence>
<dbReference type="SUPFAM" id="SSF56219">
    <property type="entry name" value="DNase I-like"/>
    <property type="match status" value="1"/>
</dbReference>
<evidence type="ECO:0000259" key="2">
    <source>
        <dbReference type="Pfam" id="PF03372"/>
    </source>
</evidence>
<dbReference type="GO" id="GO:0003824">
    <property type="term" value="F:catalytic activity"/>
    <property type="evidence" value="ECO:0007669"/>
    <property type="project" value="InterPro"/>
</dbReference>
<comment type="caution">
    <text evidence="3">The sequence shown here is derived from an EMBL/GenBank/DDBJ whole genome shotgun (WGS) entry which is preliminary data.</text>
</comment>
<keyword evidence="4" id="KW-1185">Reference proteome</keyword>
<feature type="domain" description="Endonuclease/exonuclease/phosphatase" evidence="2">
    <location>
        <begin position="2"/>
        <end position="154"/>
    </location>
</feature>
<dbReference type="InterPro" id="IPR005135">
    <property type="entry name" value="Endo/exonuclease/phosphatase"/>
</dbReference>
<accession>A0AAV7NJH3</accession>
<organism evidence="3 4">
    <name type="scientific">Pleurodeles waltl</name>
    <name type="common">Iberian ribbed newt</name>
    <dbReference type="NCBI Taxonomy" id="8319"/>
    <lineage>
        <taxon>Eukaryota</taxon>
        <taxon>Metazoa</taxon>
        <taxon>Chordata</taxon>
        <taxon>Craniata</taxon>
        <taxon>Vertebrata</taxon>
        <taxon>Euteleostomi</taxon>
        <taxon>Amphibia</taxon>
        <taxon>Batrachia</taxon>
        <taxon>Caudata</taxon>
        <taxon>Salamandroidea</taxon>
        <taxon>Salamandridae</taxon>
        <taxon>Pleurodelinae</taxon>
        <taxon>Pleurodeles</taxon>
    </lineage>
</organism>
<name>A0AAV7NJH3_PLEWA</name>
<dbReference type="PANTHER" id="PTHR33776:SF3">
    <property type="entry name" value="PHD-TYPE DOMAIN-CONTAINING PROTEIN"/>
    <property type="match status" value="1"/>
</dbReference>
<evidence type="ECO:0000313" key="3">
    <source>
        <dbReference type="EMBL" id="KAJ1115075.1"/>
    </source>
</evidence>
<dbReference type="Gene3D" id="3.60.10.10">
    <property type="entry name" value="Endonuclease/exonuclease/phosphatase"/>
    <property type="match status" value="1"/>
</dbReference>
<dbReference type="PANTHER" id="PTHR33776">
    <property type="entry name" value="ENDO/EXONUCLEASE/PHOSPHATASE DOMAIN-CONTAINING PROTEIN"/>
    <property type="match status" value="1"/>
</dbReference>
<dbReference type="AlphaFoldDB" id="A0AAV7NJH3"/>
<proteinExistence type="predicted"/>
<gene>
    <name evidence="3" type="ORF">NDU88_003303</name>
</gene>
<feature type="region of interest" description="Disordered" evidence="1">
    <location>
        <begin position="136"/>
        <end position="204"/>
    </location>
</feature>
<dbReference type="Proteomes" id="UP001066276">
    <property type="component" value="Chromosome 8"/>
</dbReference>
<feature type="compositionally biased region" description="Low complexity" evidence="1">
    <location>
        <begin position="144"/>
        <end position="169"/>
    </location>
</feature>
<dbReference type="InterPro" id="IPR036691">
    <property type="entry name" value="Endo/exonu/phosph_ase_sf"/>
</dbReference>